<dbReference type="EnsemblMetazoa" id="Aqu2.1.36554_001">
    <property type="protein sequence ID" value="Aqu2.1.36554_001"/>
    <property type="gene ID" value="Aqu2.1.36554"/>
</dbReference>
<dbReference type="PANTHER" id="PTHR12429:SF8">
    <property type="entry name" value="NEURALIZED-LIKE PROTEIN 2"/>
    <property type="match status" value="1"/>
</dbReference>
<dbReference type="CDD" id="cd12887">
    <property type="entry name" value="SPRY_NHR_like"/>
    <property type="match status" value="1"/>
</dbReference>
<dbReference type="PROSITE" id="PS51065">
    <property type="entry name" value="NHR"/>
    <property type="match status" value="1"/>
</dbReference>
<dbReference type="InParanoid" id="A0A1X7V9W8"/>
<reference evidence="2" key="2">
    <citation type="submission" date="2017-05" db="UniProtKB">
        <authorList>
            <consortium name="EnsemblMetazoa"/>
        </authorList>
    </citation>
    <scope>IDENTIFICATION</scope>
</reference>
<dbReference type="OrthoDB" id="49113at2759"/>
<keyword evidence="3" id="KW-1185">Reference proteome</keyword>
<dbReference type="Pfam" id="PF07177">
    <property type="entry name" value="Neuralized"/>
    <property type="match status" value="1"/>
</dbReference>
<dbReference type="AlphaFoldDB" id="A0A1X7V9W8"/>
<dbReference type="STRING" id="400682.A0A1X7V9W8"/>
<organism evidence="2">
    <name type="scientific">Amphimedon queenslandica</name>
    <name type="common">Sponge</name>
    <dbReference type="NCBI Taxonomy" id="400682"/>
    <lineage>
        <taxon>Eukaryota</taxon>
        <taxon>Metazoa</taxon>
        <taxon>Porifera</taxon>
        <taxon>Demospongiae</taxon>
        <taxon>Heteroscleromorpha</taxon>
        <taxon>Haplosclerida</taxon>
        <taxon>Niphatidae</taxon>
        <taxon>Amphimedon</taxon>
    </lineage>
</organism>
<dbReference type="Gene3D" id="2.60.120.920">
    <property type="match status" value="1"/>
</dbReference>
<dbReference type="KEGG" id="aqu:100641755"/>
<dbReference type="SMART" id="SM00588">
    <property type="entry name" value="NEUZ"/>
    <property type="match status" value="1"/>
</dbReference>
<feature type="domain" description="NHR" evidence="1">
    <location>
        <begin position="5"/>
        <end position="170"/>
    </location>
</feature>
<evidence type="ECO:0000313" key="2">
    <source>
        <dbReference type="EnsemblMetazoa" id="Aqu2.1.36554_001"/>
    </source>
</evidence>
<sequence>MTSRVGGFHQKHGSNVRLLENGTVAHRVESYNKAVVFTERPISIGAMYKVRLLDKGGGWAGSIRFGLTTECPDDIEVPSGALDLYRSSNYWILSASTVHSSGQERRVDFNLESLRVGQSVACSINKEGELHYFIDDDDKGVGWTGLPLDKPIWGFADIYGLARKIKSEFVFDELMSCSEDEEDEVTG</sequence>
<dbReference type="InterPro" id="IPR043136">
    <property type="entry name" value="B30.2/SPRY_sf"/>
</dbReference>
<dbReference type="PANTHER" id="PTHR12429">
    <property type="entry name" value="NEURALIZED"/>
    <property type="match status" value="1"/>
</dbReference>
<reference evidence="3" key="1">
    <citation type="journal article" date="2010" name="Nature">
        <title>The Amphimedon queenslandica genome and the evolution of animal complexity.</title>
        <authorList>
            <person name="Srivastava M."/>
            <person name="Simakov O."/>
            <person name="Chapman J."/>
            <person name="Fahey B."/>
            <person name="Gauthier M.E."/>
            <person name="Mitros T."/>
            <person name="Richards G.S."/>
            <person name="Conaco C."/>
            <person name="Dacre M."/>
            <person name="Hellsten U."/>
            <person name="Larroux C."/>
            <person name="Putnam N.H."/>
            <person name="Stanke M."/>
            <person name="Adamska M."/>
            <person name="Darling A."/>
            <person name="Degnan S.M."/>
            <person name="Oakley T.H."/>
            <person name="Plachetzki D.C."/>
            <person name="Zhai Y."/>
            <person name="Adamski M."/>
            <person name="Calcino A."/>
            <person name="Cummins S.F."/>
            <person name="Goodstein D.M."/>
            <person name="Harris C."/>
            <person name="Jackson D.J."/>
            <person name="Leys S.P."/>
            <person name="Shu S."/>
            <person name="Woodcroft B.J."/>
            <person name="Vervoort M."/>
            <person name="Kosik K.S."/>
            <person name="Manning G."/>
            <person name="Degnan B.M."/>
            <person name="Rokhsar D.S."/>
        </authorList>
    </citation>
    <scope>NUCLEOTIDE SEQUENCE [LARGE SCALE GENOMIC DNA]</scope>
</reference>
<name>A0A1X7V9W8_AMPQE</name>
<accession>A0A1X7V9W8</accession>
<dbReference type="InterPro" id="IPR006573">
    <property type="entry name" value="NHR_dom"/>
</dbReference>
<evidence type="ECO:0000259" key="1">
    <source>
        <dbReference type="PROSITE" id="PS51065"/>
    </source>
</evidence>
<evidence type="ECO:0000313" key="3">
    <source>
        <dbReference type="Proteomes" id="UP000007879"/>
    </source>
</evidence>
<dbReference type="eggNOG" id="KOG4625">
    <property type="taxonomic scope" value="Eukaryota"/>
</dbReference>
<dbReference type="InterPro" id="IPR037962">
    <property type="entry name" value="Neuralized"/>
</dbReference>
<dbReference type="OMA" id="HGRFIKL"/>
<protein>
    <recommendedName>
        <fullName evidence="1">NHR domain-containing protein</fullName>
    </recommendedName>
</protein>
<dbReference type="EnsemblMetazoa" id="XM_003385149.3">
    <property type="protein sequence ID" value="XP_003385197.1"/>
    <property type="gene ID" value="LOC100641755"/>
</dbReference>
<dbReference type="Proteomes" id="UP000007879">
    <property type="component" value="Unassembled WGS sequence"/>
</dbReference>
<proteinExistence type="predicted"/>
<gene>
    <name evidence="2" type="primary">100641755</name>
</gene>